<name>A0A544VXU2_9MYCO</name>
<dbReference type="EMBL" id="VIFX01000027">
    <property type="protein sequence ID" value="TQR84807.1"/>
    <property type="molecule type" value="Genomic_DNA"/>
</dbReference>
<dbReference type="AlphaFoldDB" id="A0A544VXU2"/>
<keyword evidence="2" id="KW-1185">Reference proteome</keyword>
<comment type="caution">
    <text evidence="1">The sequence shown here is derived from an EMBL/GenBank/DDBJ whole genome shotgun (WGS) entry which is preliminary data.</text>
</comment>
<dbReference type="Proteomes" id="UP000315759">
    <property type="component" value="Unassembled WGS sequence"/>
</dbReference>
<dbReference type="SUPFAM" id="SSF54593">
    <property type="entry name" value="Glyoxalase/Bleomycin resistance protein/Dihydroxybiphenyl dioxygenase"/>
    <property type="match status" value="1"/>
</dbReference>
<evidence type="ECO:0000313" key="1">
    <source>
        <dbReference type="EMBL" id="TQR84807.1"/>
    </source>
</evidence>
<dbReference type="Gene3D" id="3.10.180.10">
    <property type="entry name" value="2,3-Dihydroxybiphenyl 1,2-Dioxygenase, domain 1"/>
    <property type="match status" value="1"/>
</dbReference>
<proteinExistence type="predicted"/>
<evidence type="ECO:0000313" key="2">
    <source>
        <dbReference type="Proteomes" id="UP000315759"/>
    </source>
</evidence>
<accession>A0A544VXU2</accession>
<protein>
    <submittedName>
        <fullName evidence="1">Glyoxalase</fullName>
    </submittedName>
</protein>
<organism evidence="1 2">
    <name type="scientific">Mycolicibacterium hodleri</name>
    <dbReference type="NCBI Taxonomy" id="49897"/>
    <lineage>
        <taxon>Bacteria</taxon>
        <taxon>Bacillati</taxon>
        <taxon>Actinomycetota</taxon>
        <taxon>Actinomycetes</taxon>
        <taxon>Mycobacteriales</taxon>
        <taxon>Mycobacteriaceae</taxon>
        <taxon>Mycolicibacterium</taxon>
    </lineage>
</organism>
<gene>
    <name evidence="1" type="ORF">D8S82_20305</name>
</gene>
<reference evidence="1 2" key="1">
    <citation type="submission" date="2018-10" db="EMBL/GenBank/DDBJ databases">
        <title>Draft genome of Mycobacterium hodleri strain B.</title>
        <authorList>
            <person name="Amande T.J."/>
            <person name="Mcgenity T.J."/>
        </authorList>
    </citation>
    <scope>NUCLEOTIDE SEQUENCE [LARGE SCALE GENOMIC DNA]</scope>
    <source>
        <strain evidence="1 2">B</strain>
    </source>
</reference>
<dbReference type="InterPro" id="IPR029068">
    <property type="entry name" value="Glyas_Bleomycin-R_OHBP_Dase"/>
</dbReference>
<sequence>MSVVALLAAGCASTTSAPSSESTTADAKPISEAVGPQYGSVHVYVDPSRFDDFVRSWLATFGGTAKPAGIADVTPTKSQTRSQLVLSPVGTLSVFGFLTPAPFPFGSERTGWLLRDFDAGIQQARASGAVLQVAPFDDPIGRDAVVTFPGGLNTQLDWHTSVPNYPALRTIPDNRVYLSPDAVDAFLKSYLTFSAGTVTADDPSADGALIGKPGSTFRQIRLSSGFGNTLVLVTDGHLPHPYGREVAGYAVDDVAATVAKATAAGAEALVAPRDVGGATSAVLQFPGGYIAEVHQAG</sequence>